<proteinExistence type="predicted"/>
<protein>
    <submittedName>
        <fullName evidence="4">Uncharacterized protein</fullName>
    </submittedName>
</protein>
<comment type="caution">
    <text evidence="4">The sequence shown here is derived from an EMBL/GenBank/DDBJ whole genome shotgun (WGS) entry which is preliminary data.</text>
</comment>
<name>A0A4S4LW54_9AGAM</name>
<dbReference type="InterPro" id="IPR001375">
    <property type="entry name" value="Peptidase_S9_cat"/>
</dbReference>
<dbReference type="InterPro" id="IPR013094">
    <property type="entry name" value="AB_hydrolase_3"/>
</dbReference>
<evidence type="ECO:0000259" key="3">
    <source>
        <dbReference type="Pfam" id="PF07859"/>
    </source>
</evidence>
<evidence type="ECO:0000256" key="1">
    <source>
        <dbReference type="ARBA" id="ARBA00022801"/>
    </source>
</evidence>
<dbReference type="AlphaFoldDB" id="A0A4S4LW54"/>
<gene>
    <name evidence="4" type="ORF">EW146_g3980</name>
</gene>
<sequence>MDPLTFVYKRVENLDISFDLYPPLSPYSVVGSQVRVTGIADIQAVPAVVYFHGGGMTVGTRKSWFPTWLHRVAFISADYRLMPPATGHEILSDILSLLNFVRHSLNPLLSRRSPTATLLQIDSARIAVVGSSAGGLCSYLAAAHAAPKPKAVLSMYGLGGSFLTPHYLAPKLKPFFRGRELLDASSDTFAPFLHPSVRSLPSTAGSELAYKYRDSMTPAYPANPRMLLARLYLQQGTFLDYWTGLHAPSLSETLRTQLEDADRCGSAIPHESRTLFPELLVSKDWPPTFLVHGELDSAVPLADSRNMCELLKGANVDVQLRVVEGQEHSFDYQADADDEGKFKSVFDEAVDFLIGALHSGVCIIT</sequence>
<dbReference type="PANTHER" id="PTHR48081:SF3">
    <property type="entry name" value="ALPHA_BETA HYDROLASE FOLD-3 DOMAIN-CONTAINING PROTEIN"/>
    <property type="match status" value="1"/>
</dbReference>
<dbReference type="Pfam" id="PF07859">
    <property type="entry name" value="Abhydrolase_3"/>
    <property type="match status" value="1"/>
</dbReference>
<dbReference type="PANTHER" id="PTHR48081">
    <property type="entry name" value="AB HYDROLASE SUPERFAMILY PROTEIN C4A8.06C"/>
    <property type="match status" value="1"/>
</dbReference>
<keyword evidence="5" id="KW-1185">Reference proteome</keyword>
<dbReference type="Pfam" id="PF00326">
    <property type="entry name" value="Peptidase_S9"/>
    <property type="match status" value="1"/>
</dbReference>
<keyword evidence="1" id="KW-0378">Hydrolase</keyword>
<dbReference type="EMBL" id="SGPL01000145">
    <property type="protein sequence ID" value="THH16722.1"/>
    <property type="molecule type" value="Genomic_DNA"/>
</dbReference>
<organism evidence="4 5">
    <name type="scientific">Bondarzewia mesenterica</name>
    <dbReference type="NCBI Taxonomy" id="1095465"/>
    <lineage>
        <taxon>Eukaryota</taxon>
        <taxon>Fungi</taxon>
        <taxon>Dikarya</taxon>
        <taxon>Basidiomycota</taxon>
        <taxon>Agaricomycotina</taxon>
        <taxon>Agaricomycetes</taxon>
        <taxon>Russulales</taxon>
        <taxon>Bondarzewiaceae</taxon>
        <taxon>Bondarzewia</taxon>
    </lineage>
</organism>
<evidence type="ECO:0000259" key="2">
    <source>
        <dbReference type="Pfam" id="PF00326"/>
    </source>
</evidence>
<dbReference type="InterPro" id="IPR029058">
    <property type="entry name" value="AB_hydrolase_fold"/>
</dbReference>
<reference evidence="4 5" key="1">
    <citation type="submission" date="2019-02" db="EMBL/GenBank/DDBJ databases">
        <title>Genome sequencing of the rare red list fungi Bondarzewia mesenterica.</title>
        <authorList>
            <person name="Buettner E."/>
            <person name="Kellner H."/>
        </authorList>
    </citation>
    <scope>NUCLEOTIDE SEQUENCE [LARGE SCALE GENOMIC DNA]</scope>
    <source>
        <strain evidence="4 5">DSM 108281</strain>
    </source>
</reference>
<dbReference type="GO" id="GO:0006508">
    <property type="term" value="P:proteolysis"/>
    <property type="evidence" value="ECO:0007669"/>
    <property type="project" value="InterPro"/>
</dbReference>
<feature type="domain" description="Alpha/beta hydrolase fold-3" evidence="3">
    <location>
        <begin position="48"/>
        <end position="157"/>
    </location>
</feature>
<dbReference type="Gene3D" id="3.40.50.1820">
    <property type="entry name" value="alpha/beta hydrolase"/>
    <property type="match status" value="1"/>
</dbReference>
<evidence type="ECO:0000313" key="5">
    <source>
        <dbReference type="Proteomes" id="UP000310158"/>
    </source>
</evidence>
<accession>A0A4S4LW54</accession>
<evidence type="ECO:0000313" key="4">
    <source>
        <dbReference type="EMBL" id="THH16722.1"/>
    </source>
</evidence>
<feature type="domain" description="Peptidase S9 prolyl oligopeptidase catalytic" evidence="2">
    <location>
        <begin position="285"/>
        <end position="334"/>
    </location>
</feature>
<dbReference type="InterPro" id="IPR050300">
    <property type="entry name" value="GDXG_lipolytic_enzyme"/>
</dbReference>
<dbReference type="GO" id="GO:0008236">
    <property type="term" value="F:serine-type peptidase activity"/>
    <property type="evidence" value="ECO:0007669"/>
    <property type="project" value="InterPro"/>
</dbReference>
<dbReference type="Proteomes" id="UP000310158">
    <property type="component" value="Unassembled WGS sequence"/>
</dbReference>
<dbReference type="SUPFAM" id="SSF53474">
    <property type="entry name" value="alpha/beta-Hydrolases"/>
    <property type="match status" value="1"/>
</dbReference>
<dbReference type="OrthoDB" id="19653at2759"/>